<evidence type="ECO:0000313" key="1">
    <source>
        <dbReference type="EMBL" id="KAK2563999.1"/>
    </source>
</evidence>
<reference evidence="1" key="1">
    <citation type="journal article" date="2023" name="G3 (Bethesda)">
        <title>Whole genome assembly and annotation of the endangered Caribbean coral Acropora cervicornis.</title>
        <authorList>
            <person name="Selwyn J.D."/>
            <person name="Vollmer S.V."/>
        </authorList>
    </citation>
    <scope>NUCLEOTIDE SEQUENCE</scope>
    <source>
        <strain evidence="1">K2</strain>
    </source>
</reference>
<protein>
    <submittedName>
        <fullName evidence="1">Uncharacterized protein</fullName>
    </submittedName>
</protein>
<comment type="caution">
    <text evidence="1">The sequence shown here is derived from an EMBL/GenBank/DDBJ whole genome shotgun (WGS) entry which is preliminary data.</text>
</comment>
<gene>
    <name evidence="1" type="ORF">P5673_012206</name>
</gene>
<proteinExistence type="predicted"/>
<dbReference type="AlphaFoldDB" id="A0AAD9QME0"/>
<keyword evidence="2" id="KW-1185">Reference proteome</keyword>
<evidence type="ECO:0000313" key="2">
    <source>
        <dbReference type="Proteomes" id="UP001249851"/>
    </source>
</evidence>
<sequence length="91" mass="9991">MKTADTTSTTQRLSSMSNSLTCFITTLPSWKIRSSTLEERYVDKPEEITISFACRSLFNRGDIPESGSSGGRIVSSLLASKEKLNLKSAIL</sequence>
<reference evidence="1" key="2">
    <citation type="journal article" date="2023" name="Science">
        <title>Genomic signatures of disease resistance in endangered staghorn corals.</title>
        <authorList>
            <person name="Vollmer S.V."/>
            <person name="Selwyn J.D."/>
            <person name="Despard B.A."/>
            <person name="Roesel C.L."/>
        </authorList>
    </citation>
    <scope>NUCLEOTIDE SEQUENCE</scope>
    <source>
        <strain evidence="1">K2</strain>
    </source>
</reference>
<accession>A0AAD9QME0</accession>
<name>A0AAD9QME0_ACRCE</name>
<organism evidence="1 2">
    <name type="scientific">Acropora cervicornis</name>
    <name type="common">Staghorn coral</name>
    <dbReference type="NCBI Taxonomy" id="6130"/>
    <lineage>
        <taxon>Eukaryota</taxon>
        <taxon>Metazoa</taxon>
        <taxon>Cnidaria</taxon>
        <taxon>Anthozoa</taxon>
        <taxon>Hexacorallia</taxon>
        <taxon>Scleractinia</taxon>
        <taxon>Astrocoeniina</taxon>
        <taxon>Acroporidae</taxon>
        <taxon>Acropora</taxon>
    </lineage>
</organism>
<dbReference type="Proteomes" id="UP001249851">
    <property type="component" value="Unassembled WGS sequence"/>
</dbReference>
<dbReference type="EMBL" id="JARQWQ010000023">
    <property type="protein sequence ID" value="KAK2563999.1"/>
    <property type="molecule type" value="Genomic_DNA"/>
</dbReference>